<protein>
    <recommendedName>
        <fullName evidence="6">BIR-domain-containing protein</fullName>
    </recommendedName>
</protein>
<dbReference type="PROSITE" id="PS50143">
    <property type="entry name" value="BIR_REPEAT_2"/>
    <property type="match status" value="2"/>
</dbReference>
<keyword evidence="5" id="KW-1185">Reference proteome</keyword>
<keyword evidence="2" id="KW-0862">Zinc</keyword>
<feature type="compositionally biased region" description="Basic residues" evidence="3">
    <location>
        <begin position="265"/>
        <end position="290"/>
    </location>
</feature>
<name>A0A0D2FH92_9EURO</name>
<dbReference type="InterPro" id="IPR001370">
    <property type="entry name" value="BIR_rpt"/>
</dbReference>
<dbReference type="GO" id="GO:0046872">
    <property type="term" value="F:metal ion binding"/>
    <property type="evidence" value="ECO:0007669"/>
    <property type="project" value="UniProtKB-KW"/>
</dbReference>
<feature type="compositionally biased region" description="Polar residues" evidence="3">
    <location>
        <begin position="407"/>
        <end position="454"/>
    </location>
</feature>
<dbReference type="PANTHER" id="PTHR46771:SF5">
    <property type="entry name" value="DETERIN"/>
    <property type="match status" value="1"/>
</dbReference>
<accession>A0A0D2FH92</accession>
<dbReference type="InterPro" id="IPR051190">
    <property type="entry name" value="Baculoviral_IAP"/>
</dbReference>
<dbReference type="AlphaFoldDB" id="A0A0D2FH92"/>
<evidence type="ECO:0008006" key="6">
    <source>
        <dbReference type="Google" id="ProtNLM"/>
    </source>
</evidence>
<feature type="region of interest" description="Disordered" evidence="3">
    <location>
        <begin position="257"/>
        <end position="299"/>
    </location>
</feature>
<feature type="region of interest" description="Disordered" evidence="3">
    <location>
        <begin position="192"/>
        <end position="225"/>
    </location>
</feature>
<feature type="region of interest" description="Disordered" evidence="3">
    <location>
        <begin position="1"/>
        <end position="28"/>
    </location>
</feature>
<evidence type="ECO:0000256" key="2">
    <source>
        <dbReference type="ARBA" id="ARBA00022833"/>
    </source>
</evidence>
<evidence type="ECO:0000256" key="3">
    <source>
        <dbReference type="SAM" id="MobiDB-lite"/>
    </source>
</evidence>
<dbReference type="SMART" id="SM00238">
    <property type="entry name" value="BIR"/>
    <property type="match status" value="2"/>
</dbReference>
<dbReference type="SUPFAM" id="SSF57924">
    <property type="entry name" value="Inhibitor of apoptosis (IAP) repeat"/>
    <property type="match status" value="2"/>
</dbReference>
<dbReference type="HOGENOM" id="CLU_010318_1_0_1"/>
<sequence length="581" mass="63483">MEYATLESRLATFEPPTKRSKLGWPHKTPTPEEVARAGFYYKPSKASNDNTICYLCESQLGGWEPDDDPVQEHLKHSPGCGWAILMNAAQEAKQNTETIEDPTGQLLTDARRATFAIGWPHEPKRAWKCKTERMVEAGWHFAPVAEGEDYVSCAYCKLSLDGWEPKDDPFEEHHKRSPDCVFFLFAGSTAPAKRPKAKKGRASRASRSSKASTRLSTQSNTQDASILSEAPSVALQDIPDLDVSLDASEISTMSVMSTASTATTKGKRKGAGGRAKTTKSKKAKTTRAPKAKKEEPQPEIEVEIGRETVQEIAETSAMTEDEPVPLQAAKVYQMPKVEGQQEQATPDAEPTPRAEVTYPSIPLRNTPPRISNSPRHLSPVAAQDHSPTPIKPRSSRSSLASARKPTPKSTTAKPQLQTKSTITHPSSPTRTQTQIREPENLSHSPSPSLATSDIENAPPSTRSPRSRPPVPTSSLSPIPPSRNHNLTSTSSPSRLAPDWTPTDVELVFAPTTPARAENEILLALTGSQLSSLEKNMTVQEWIEFIAARAEEGLRTEAERVVGVFEREGQRAMGVLEAIPCV</sequence>
<feature type="compositionally biased region" description="Polar residues" evidence="3">
    <location>
        <begin position="215"/>
        <end position="225"/>
    </location>
</feature>
<dbReference type="Proteomes" id="UP000054266">
    <property type="component" value="Unassembled WGS sequence"/>
</dbReference>
<dbReference type="Gene3D" id="1.10.1170.10">
    <property type="entry name" value="Inhibitor Of Apoptosis Protein (2mihbC-IAP-1), Chain A"/>
    <property type="match status" value="2"/>
</dbReference>
<feature type="compositionally biased region" description="Low complexity" evidence="3">
    <location>
        <begin position="205"/>
        <end position="214"/>
    </location>
</feature>
<dbReference type="PANTHER" id="PTHR46771">
    <property type="entry name" value="DETERIN"/>
    <property type="match status" value="1"/>
</dbReference>
<gene>
    <name evidence="4" type="ORF">PV04_08361</name>
</gene>
<reference evidence="4 5" key="1">
    <citation type="submission" date="2015-01" db="EMBL/GenBank/DDBJ databases">
        <title>The Genome Sequence of Capronia semiimmersa CBS27337.</title>
        <authorList>
            <consortium name="The Broad Institute Genomics Platform"/>
            <person name="Cuomo C."/>
            <person name="de Hoog S."/>
            <person name="Gorbushina A."/>
            <person name="Stielow B."/>
            <person name="Teixiera M."/>
            <person name="Abouelleil A."/>
            <person name="Chapman S.B."/>
            <person name="Priest M."/>
            <person name="Young S.K."/>
            <person name="Wortman J."/>
            <person name="Nusbaum C."/>
            <person name="Birren B."/>
        </authorList>
    </citation>
    <scope>NUCLEOTIDE SEQUENCE [LARGE SCALE GENOMIC DNA]</scope>
    <source>
        <strain evidence="4 5">CBS 27337</strain>
    </source>
</reference>
<dbReference type="CDD" id="cd00022">
    <property type="entry name" value="BIR"/>
    <property type="match status" value="2"/>
</dbReference>
<dbReference type="EMBL" id="KN846960">
    <property type="protein sequence ID" value="KIW66160.1"/>
    <property type="molecule type" value="Genomic_DNA"/>
</dbReference>
<organism evidence="4 5">
    <name type="scientific">Phialophora macrospora</name>
    <dbReference type="NCBI Taxonomy" id="1851006"/>
    <lineage>
        <taxon>Eukaryota</taxon>
        <taxon>Fungi</taxon>
        <taxon>Dikarya</taxon>
        <taxon>Ascomycota</taxon>
        <taxon>Pezizomycotina</taxon>
        <taxon>Eurotiomycetes</taxon>
        <taxon>Chaetothyriomycetidae</taxon>
        <taxon>Chaetothyriales</taxon>
        <taxon>Herpotrichiellaceae</taxon>
        <taxon>Phialophora</taxon>
    </lineage>
</organism>
<feature type="compositionally biased region" description="Polar residues" evidence="3">
    <location>
        <begin position="482"/>
        <end position="493"/>
    </location>
</feature>
<evidence type="ECO:0000313" key="5">
    <source>
        <dbReference type="Proteomes" id="UP000054266"/>
    </source>
</evidence>
<evidence type="ECO:0000256" key="1">
    <source>
        <dbReference type="ARBA" id="ARBA00022723"/>
    </source>
</evidence>
<dbReference type="STRING" id="5601.A0A0D2FH92"/>
<proteinExistence type="predicted"/>
<keyword evidence="1" id="KW-0479">Metal-binding</keyword>
<feature type="region of interest" description="Disordered" evidence="3">
    <location>
        <begin position="315"/>
        <end position="499"/>
    </location>
</feature>
<dbReference type="Pfam" id="PF00653">
    <property type="entry name" value="BIR"/>
    <property type="match status" value="2"/>
</dbReference>
<feature type="compositionally biased region" description="Basic residues" evidence="3">
    <location>
        <begin position="193"/>
        <end position="204"/>
    </location>
</feature>
<evidence type="ECO:0000313" key="4">
    <source>
        <dbReference type="EMBL" id="KIW66160.1"/>
    </source>
</evidence>